<gene>
    <name evidence="2" type="ORF">AB986_01720</name>
</gene>
<dbReference type="Gene3D" id="2.60.300.12">
    <property type="entry name" value="HesB-like domain"/>
    <property type="match status" value="1"/>
</dbReference>
<keyword evidence="3" id="KW-1185">Reference proteome</keyword>
<organism evidence="2 3">
    <name type="scientific">Guptibacillus hwajinpoensis</name>
    <dbReference type="NCBI Taxonomy" id="208199"/>
    <lineage>
        <taxon>Bacteria</taxon>
        <taxon>Bacillati</taxon>
        <taxon>Bacillota</taxon>
        <taxon>Bacilli</taxon>
        <taxon>Bacillales</taxon>
        <taxon>Guptibacillaceae</taxon>
        <taxon>Guptibacillus</taxon>
    </lineage>
</organism>
<protein>
    <recommendedName>
        <fullName evidence="1">Core domain-containing protein</fullName>
    </recommendedName>
</protein>
<sequence>MKVTFTDKAIEKLEHEPDGFLKLHYDIEDCGCVVNGVVQLIREDEQGSYNMELESNFRSVRIQKQYAVFFDNELKIDYLPKHQCFMLKSDNEILNPRMRYISKG</sequence>
<comment type="caution">
    <text evidence="2">The sequence shown here is derived from an EMBL/GenBank/DDBJ whole genome shotgun (WGS) entry which is preliminary data.</text>
</comment>
<dbReference type="STRING" id="157733.AB986_01720"/>
<evidence type="ECO:0000259" key="1">
    <source>
        <dbReference type="Pfam" id="PF01521"/>
    </source>
</evidence>
<dbReference type="OrthoDB" id="2361087at2"/>
<dbReference type="Pfam" id="PF01521">
    <property type="entry name" value="Fe-S_biosyn"/>
    <property type="match status" value="1"/>
</dbReference>
<name>A0A0J6FUN0_9BACL</name>
<dbReference type="InterPro" id="IPR035903">
    <property type="entry name" value="HesB-like_dom_sf"/>
</dbReference>
<dbReference type="SUPFAM" id="SSF89360">
    <property type="entry name" value="HesB-like domain"/>
    <property type="match status" value="1"/>
</dbReference>
<feature type="domain" description="Core" evidence="1">
    <location>
        <begin position="1"/>
        <end position="99"/>
    </location>
</feature>
<dbReference type="EMBL" id="LELK01000001">
    <property type="protein sequence ID" value="KMM38067.1"/>
    <property type="molecule type" value="Genomic_DNA"/>
</dbReference>
<dbReference type="AlphaFoldDB" id="A0A0J6FUN0"/>
<evidence type="ECO:0000313" key="2">
    <source>
        <dbReference type="EMBL" id="KMM38067.1"/>
    </source>
</evidence>
<evidence type="ECO:0000313" key="3">
    <source>
        <dbReference type="Proteomes" id="UP000035996"/>
    </source>
</evidence>
<reference evidence="2" key="1">
    <citation type="submission" date="2015-06" db="EMBL/GenBank/DDBJ databases">
        <authorList>
            <person name="Liu B."/>
            <person name="Wang J."/>
            <person name="Zhu Y."/>
            <person name="Liu G."/>
            <person name="Chen Q."/>
            <person name="Zheng C."/>
            <person name="Che J."/>
            <person name="Ge C."/>
            <person name="Shi H."/>
            <person name="Pan Z."/>
            <person name="Liu X."/>
        </authorList>
    </citation>
    <scope>NUCLEOTIDE SEQUENCE [LARGE SCALE GENOMIC DNA]</scope>
    <source>
        <strain evidence="2">DSM 16346</strain>
    </source>
</reference>
<dbReference type="Proteomes" id="UP000035996">
    <property type="component" value="Unassembled WGS sequence"/>
</dbReference>
<dbReference type="RefSeq" id="WP_048309150.1">
    <property type="nucleotide sequence ID" value="NZ_CP119526.1"/>
</dbReference>
<proteinExistence type="predicted"/>
<dbReference type="InterPro" id="IPR000361">
    <property type="entry name" value="ATAP_core_dom"/>
</dbReference>
<accession>A0A0J6FUN0</accession>